<protein>
    <submittedName>
        <fullName evidence="1">Uncharacterized protein</fullName>
    </submittedName>
</protein>
<dbReference type="Proteomes" id="UP000257109">
    <property type="component" value="Unassembled WGS sequence"/>
</dbReference>
<keyword evidence="2" id="KW-1185">Reference proteome</keyword>
<comment type="caution">
    <text evidence="1">The sequence shown here is derived from an EMBL/GenBank/DDBJ whole genome shotgun (WGS) entry which is preliminary data.</text>
</comment>
<dbReference type="EMBL" id="QJKJ01005262">
    <property type="protein sequence ID" value="RDX90870.1"/>
    <property type="molecule type" value="Genomic_DNA"/>
</dbReference>
<reference evidence="1" key="1">
    <citation type="submission" date="2018-05" db="EMBL/GenBank/DDBJ databases">
        <title>Draft genome of Mucuna pruriens seed.</title>
        <authorList>
            <person name="Nnadi N.E."/>
            <person name="Vos R."/>
            <person name="Hasami M.H."/>
            <person name="Devisetty U.K."/>
            <person name="Aguiy J.C."/>
        </authorList>
    </citation>
    <scope>NUCLEOTIDE SEQUENCE [LARGE SCALE GENOMIC DNA]</scope>
    <source>
        <strain evidence="1">JCA_2017</strain>
    </source>
</reference>
<name>A0A371GK23_MUCPR</name>
<gene>
    <name evidence="1" type="ORF">CR513_27225</name>
</gene>
<organism evidence="1 2">
    <name type="scientific">Mucuna pruriens</name>
    <name type="common">Velvet bean</name>
    <name type="synonym">Dolichos pruriens</name>
    <dbReference type="NCBI Taxonomy" id="157652"/>
    <lineage>
        <taxon>Eukaryota</taxon>
        <taxon>Viridiplantae</taxon>
        <taxon>Streptophyta</taxon>
        <taxon>Embryophyta</taxon>
        <taxon>Tracheophyta</taxon>
        <taxon>Spermatophyta</taxon>
        <taxon>Magnoliopsida</taxon>
        <taxon>eudicotyledons</taxon>
        <taxon>Gunneridae</taxon>
        <taxon>Pentapetalae</taxon>
        <taxon>rosids</taxon>
        <taxon>fabids</taxon>
        <taxon>Fabales</taxon>
        <taxon>Fabaceae</taxon>
        <taxon>Papilionoideae</taxon>
        <taxon>50 kb inversion clade</taxon>
        <taxon>NPAAA clade</taxon>
        <taxon>indigoferoid/millettioid clade</taxon>
        <taxon>Phaseoleae</taxon>
        <taxon>Mucuna</taxon>
    </lineage>
</organism>
<proteinExistence type="predicted"/>
<evidence type="ECO:0000313" key="1">
    <source>
        <dbReference type="EMBL" id="RDX90870.1"/>
    </source>
</evidence>
<evidence type="ECO:0000313" key="2">
    <source>
        <dbReference type="Proteomes" id="UP000257109"/>
    </source>
</evidence>
<feature type="non-terminal residue" evidence="1">
    <location>
        <position position="29"/>
    </location>
</feature>
<sequence length="29" mass="3415">MNWSLICLITLVLMANWWSTMLAPWHGLI</sequence>
<accession>A0A371GK23</accession>
<dbReference type="AlphaFoldDB" id="A0A371GK23"/>